<proteinExistence type="predicted"/>
<name>A0A6G1BHT1_9ORYZ</name>
<gene>
    <name evidence="2" type="ORF">E2562_002281</name>
</gene>
<comment type="caution">
    <text evidence="2">The sequence shown here is derived from an EMBL/GenBank/DDBJ whole genome shotgun (WGS) entry which is preliminary data.</text>
</comment>
<dbReference type="Proteomes" id="UP000479710">
    <property type="component" value="Unassembled WGS sequence"/>
</dbReference>
<dbReference type="EMBL" id="SPHZ02000012">
    <property type="protein sequence ID" value="KAF0887559.1"/>
    <property type="molecule type" value="Genomic_DNA"/>
</dbReference>
<keyword evidence="3" id="KW-1185">Reference proteome</keyword>
<dbReference type="AlphaFoldDB" id="A0A6G1BHT1"/>
<feature type="compositionally biased region" description="Polar residues" evidence="1">
    <location>
        <begin position="53"/>
        <end position="65"/>
    </location>
</feature>
<evidence type="ECO:0000256" key="1">
    <source>
        <dbReference type="SAM" id="MobiDB-lite"/>
    </source>
</evidence>
<sequence>MGPQASDWGSRDRVHALGNTAAGPASARPHGSGHKGGKRGLARAGRWHGPGDQQLTAVRRTPTSDSYRRRAVALSEGGGLGEAIERLRSERDRAAAADGKEPKVEGERKGRVVAASMAFLPVVKGKQGSPCLG</sequence>
<feature type="compositionally biased region" description="Basic residues" evidence="1">
    <location>
        <begin position="31"/>
        <end position="41"/>
    </location>
</feature>
<protein>
    <submittedName>
        <fullName evidence="2">Uncharacterized protein</fullName>
    </submittedName>
</protein>
<organism evidence="2 3">
    <name type="scientific">Oryza meyeriana var. granulata</name>
    <dbReference type="NCBI Taxonomy" id="110450"/>
    <lineage>
        <taxon>Eukaryota</taxon>
        <taxon>Viridiplantae</taxon>
        <taxon>Streptophyta</taxon>
        <taxon>Embryophyta</taxon>
        <taxon>Tracheophyta</taxon>
        <taxon>Spermatophyta</taxon>
        <taxon>Magnoliopsida</taxon>
        <taxon>Liliopsida</taxon>
        <taxon>Poales</taxon>
        <taxon>Poaceae</taxon>
        <taxon>BOP clade</taxon>
        <taxon>Oryzoideae</taxon>
        <taxon>Oryzeae</taxon>
        <taxon>Oryzinae</taxon>
        <taxon>Oryza</taxon>
        <taxon>Oryza meyeriana</taxon>
    </lineage>
</organism>
<evidence type="ECO:0000313" key="2">
    <source>
        <dbReference type="EMBL" id="KAF0887559.1"/>
    </source>
</evidence>
<reference evidence="2 3" key="1">
    <citation type="submission" date="2019-11" db="EMBL/GenBank/DDBJ databases">
        <title>Whole genome sequence of Oryza granulata.</title>
        <authorList>
            <person name="Li W."/>
        </authorList>
    </citation>
    <scope>NUCLEOTIDE SEQUENCE [LARGE SCALE GENOMIC DNA]</scope>
    <source>
        <strain evidence="3">cv. Menghai</strain>
        <tissue evidence="2">Leaf</tissue>
    </source>
</reference>
<feature type="region of interest" description="Disordered" evidence="1">
    <location>
        <begin position="1"/>
        <end position="68"/>
    </location>
</feature>
<evidence type="ECO:0000313" key="3">
    <source>
        <dbReference type="Proteomes" id="UP000479710"/>
    </source>
</evidence>
<accession>A0A6G1BHT1</accession>